<organism evidence="1">
    <name type="scientific">Picea sitchensis</name>
    <name type="common">Sitka spruce</name>
    <name type="synonym">Pinus sitchensis</name>
    <dbReference type="NCBI Taxonomy" id="3332"/>
    <lineage>
        <taxon>Eukaryota</taxon>
        <taxon>Viridiplantae</taxon>
        <taxon>Streptophyta</taxon>
        <taxon>Embryophyta</taxon>
        <taxon>Tracheophyta</taxon>
        <taxon>Spermatophyta</taxon>
        <taxon>Pinopsida</taxon>
        <taxon>Pinidae</taxon>
        <taxon>Conifers I</taxon>
        <taxon>Pinales</taxon>
        <taxon>Pinaceae</taxon>
        <taxon>Picea</taxon>
    </lineage>
</organism>
<dbReference type="AlphaFoldDB" id="A9NLY9"/>
<reference evidence="1" key="1">
    <citation type="journal article" date="2008" name="BMC Genomics">
        <title>A conifer genomics resource of 200,000 spruce (Picea spp.) ESTs and 6,464 high-quality, sequence-finished full-length cDNAs for Sitka spruce (Picea sitchensis).</title>
        <authorList>
            <person name="Ralph S.G."/>
            <person name="Chun H.J."/>
            <person name="Kolosova N."/>
            <person name="Cooper D."/>
            <person name="Oddy C."/>
            <person name="Ritland C.E."/>
            <person name="Kirkpatrick R."/>
            <person name="Moore R."/>
            <person name="Barber S."/>
            <person name="Holt R.A."/>
            <person name="Jones S.J."/>
            <person name="Marra M.A."/>
            <person name="Douglas C.J."/>
            <person name="Ritland K."/>
            <person name="Bohlmann J."/>
        </authorList>
    </citation>
    <scope>NUCLEOTIDE SEQUENCE</scope>
    <source>
        <tissue evidence="1">Green portion of the leader tissue</tissue>
    </source>
</reference>
<dbReference type="EMBL" id="EF082281">
    <property type="protein sequence ID" value="ABK21650.1"/>
    <property type="molecule type" value="mRNA"/>
</dbReference>
<protein>
    <submittedName>
        <fullName evidence="1">Uncharacterized protein</fullName>
    </submittedName>
</protein>
<accession>A9NLY9</accession>
<name>A9NLY9_PICSI</name>
<sequence>MFACPLNEVDDCSPVLVPSLAIQDGWVFGSIMNTPTELVSQMF</sequence>
<proteinExistence type="evidence at transcript level"/>
<evidence type="ECO:0000313" key="1">
    <source>
        <dbReference type="EMBL" id="ABK21650.1"/>
    </source>
</evidence>